<proteinExistence type="inferred from homology"/>
<name>A0A6N8FMS1_9BACI</name>
<comment type="pathway">
    <text evidence="5">Quinol/quinone metabolism; 1,4-dihydroxy-2-naphthoate biosynthesis; 1,4-dihydroxy-2-naphthoate from chorismate: step 5/7.</text>
</comment>
<dbReference type="SUPFAM" id="SSF56801">
    <property type="entry name" value="Acetyl-CoA synthetase-like"/>
    <property type="match status" value="1"/>
</dbReference>
<dbReference type="InterPro" id="IPR025110">
    <property type="entry name" value="AMP-bd_C"/>
</dbReference>
<evidence type="ECO:0000256" key="2">
    <source>
        <dbReference type="ARBA" id="ARBA00022598"/>
    </source>
</evidence>
<comment type="catalytic activity">
    <reaction evidence="5">
        <text>2-succinylbenzoate + ATP + CoA = 2-succinylbenzoyl-CoA + AMP + diphosphate</text>
        <dbReference type="Rhea" id="RHEA:17009"/>
        <dbReference type="ChEBI" id="CHEBI:18325"/>
        <dbReference type="ChEBI" id="CHEBI:30616"/>
        <dbReference type="ChEBI" id="CHEBI:33019"/>
        <dbReference type="ChEBI" id="CHEBI:57287"/>
        <dbReference type="ChEBI" id="CHEBI:57364"/>
        <dbReference type="ChEBI" id="CHEBI:456215"/>
        <dbReference type="EC" id="6.2.1.26"/>
    </reaction>
</comment>
<comment type="function">
    <text evidence="5">Converts 2-succinylbenzoate (OSB) to 2-succinylbenzoyl-CoA (OSB-CoA).</text>
</comment>
<keyword evidence="9" id="KW-1185">Reference proteome</keyword>
<keyword evidence="3 5" id="KW-0547">Nucleotide-binding</keyword>
<dbReference type="InterPro" id="IPR020845">
    <property type="entry name" value="AMP-binding_CS"/>
</dbReference>
<evidence type="ECO:0000313" key="9">
    <source>
        <dbReference type="Proteomes" id="UP000469125"/>
    </source>
</evidence>
<dbReference type="Proteomes" id="UP000469125">
    <property type="component" value="Unassembled WGS sequence"/>
</dbReference>
<accession>A0A6N8FMS1</accession>
<dbReference type="InterPro" id="IPR045851">
    <property type="entry name" value="AMP-bd_C_sf"/>
</dbReference>
<dbReference type="Gene3D" id="3.30.300.30">
    <property type="match status" value="1"/>
</dbReference>
<reference evidence="8 9" key="1">
    <citation type="submission" date="2019-11" db="EMBL/GenBank/DDBJ databases">
        <authorList>
            <person name="Li X."/>
        </authorList>
    </citation>
    <scope>NUCLEOTIDE SEQUENCE [LARGE SCALE GENOMIC DNA]</scope>
    <source>
        <strain evidence="8 9">L9</strain>
    </source>
</reference>
<dbReference type="Pfam" id="PF13193">
    <property type="entry name" value="AMP-binding_C"/>
    <property type="match status" value="1"/>
</dbReference>
<dbReference type="PANTHER" id="PTHR43767">
    <property type="entry name" value="LONG-CHAIN-FATTY-ACID--COA LIGASE"/>
    <property type="match status" value="1"/>
</dbReference>
<feature type="domain" description="AMP-binding enzyme C-terminal" evidence="7">
    <location>
        <begin position="398"/>
        <end position="472"/>
    </location>
</feature>
<dbReference type="UniPathway" id="UPA00079"/>
<evidence type="ECO:0000259" key="7">
    <source>
        <dbReference type="Pfam" id="PF13193"/>
    </source>
</evidence>
<dbReference type="GO" id="GO:0005524">
    <property type="term" value="F:ATP binding"/>
    <property type="evidence" value="ECO:0007669"/>
    <property type="project" value="UniProtKB-KW"/>
</dbReference>
<feature type="domain" description="AMP-dependent synthetase/ligase" evidence="6">
    <location>
        <begin position="10"/>
        <end position="348"/>
    </location>
</feature>
<dbReference type="PANTHER" id="PTHR43767:SF1">
    <property type="entry name" value="NONRIBOSOMAL PEPTIDE SYNTHASE PES1 (EUROFUNG)-RELATED"/>
    <property type="match status" value="1"/>
</dbReference>
<dbReference type="EMBL" id="WOCA01000016">
    <property type="protein sequence ID" value="MUK90046.1"/>
    <property type="molecule type" value="Genomic_DNA"/>
</dbReference>
<comment type="pathway">
    <text evidence="5">Quinol/quinone metabolism; menaquinone biosynthesis.</text>
</comment>
<keyword evidence="2 5" id="KW-0436">Ligase</keyword>
<sequence length="484" mass="53980">MTETIPHWLTKQAYLAPNQPAIELENGTTLTFLELKQKSQIFARKLASLGVKNGDHIGVLSTNDVRMIIAIHALSYLGSVGVLLNTRLTTQELNYQLRDAKVSIVLTLDDLYPKAEQLDVEIVRSFSMIDDCMEKKIPLVTELNLEDDFTIIYTSGTTGFPKGVVHTYGNHWWSAISSALNLGLSKEDKWLATLPMFHVGGLSIYLKSVIYGMPVMLFEKFHVGSVHHAIMHRGVTMISVVTIMVQRLMEKLGEEFYPEHFRCMLLGGGPAPKALLEKAKEKLVPVFQSYGMTETSSQIATLSPHDALNKVGSSGKPLVPAQLDIINPDHENIGEILVKGPMVTKGYFQNQAANEGSFKDGWLATGDLGYLDEEGFLYVVDRRKDLIISGGENIYPSEVESVIAGLEQVKEVGVVGVENEKWGQVPYAFIVPNDPKLDKEDVYHFLQTRLAAYKIPNEIYFVEELPRNASNKLVRSKLLNLMNK</sequence>
<dbReference type="InterPro" id="IPR010192">
    <property type="entry name" value="MenE"/>
</dbReference>
<dbReference type="Gene3D" id="3.40.50.12780">
    <property type="entry name" value="N-terminal domain of ligase-like"/>
    <property type="match status" value="1"/>
</dbReference>
<dbReference type="EC" id="6.2.1.26" evidence="5"/>
<dbReference type="GO" id="GO:0009234">
    <property type="term" value="P:menaquinone biosynthetic process"/>
    <property type="evidence" value="ECO:0007669"/>
    <property type="project" value="UniProtKB-UniRule"/>
</dbReference>
<dbReference type="NCBIfam" id="NF002966">
    <property type="entry name" value="PRK03640.1"/>
    <property type="match status" value="1"/>
</dbReference>
<keyword evidence="4 5" id="KW-0067">ATP-binding</keyword>
<dbReference type="InterPro" id="IPR050237">
    <property type="entry name" value="ATP-dep_AMP-bd_enzyme"/>
</dbReference>
<dbReference type="RefSeq" id="WP_155670454.1">
    <property type="nucleotide sequence ID" value="NZ_WOCA01000016.1"/>
</dbReference>
<dbReference type="Pfam" id="PF00501">
    <property type="entry name" value="AMP-binding"/>
    <property type="match status" value="1"/>
</dbReference>
<dbReference type="UniPathway" id="UPA01057">
    <property type="reaction ID" value="UER00166"/>
</dbReference>
<evidence type="ECO:0000256" key="5">
    <source>
        <dbReference type="HAMAP-Rule" id="MF_00731"/>
    </source>
</evidence>
<dbReference type="GO" id="GO:0008756">
    <property type="term" value="F:o-succinylbenzoate-CoA ligase activity"/>
    <property type="evidence" value="ECO:0007669"/>
    <property type="project" value="UniProtKB-UniRule"/>
</dbReference>
<protein>
    <recommendedName>
        <fullName evidence="5">2-succinylbenzoate--CoA ligase</fullName>
        <ecNumber evidence="5">6.2.1.26</ecNumber>
    </recommendedName>
    <alternativeName>
        <fullName evidence="5">o-succinylbenzoyl-CoA synthetase</fullName>
        <shortName evidence="5">OSB-CoA synthetase</shortName>
    </alternativeName>
</protein>
<dbReference type="HAMAP" id="MF_00731">
    <property type="entry name" value="MenE"/>
    <property type="match status" value="1"/>
</dbReference>
<dbReference type="NCBIfam" id="TIGR01923">
    <property type="entry name" value="menE"/>
    <property type="match status" value="1"/>
</dbReference>
<evidence type="ECO:0000256" key="1">
    <source>
        <dbReference type="ARBA" id="ARBA00022428"/>
    </source>
</evidence>
<dbReference type="InterPro" id="IPR000873">
    <property type="entry name" value="AMP-dep_synth/lig_dom"/>
</dbReference>
<gene>
    <name evidence="5 8" type="primary">menE</name>
    <name evidence="8" type="ORF">GMD78_16870</name>
</gene>
<keyword evidence="1 5" id="KW-0474">Menaquinone biosynthesis</keyword>
<dbReference type="AlphaFoldDB" id="A0A6N8FMS1"/>
<evidence type="ECO:0000313" key="8">
    <source>
        <dbReference type="EMBL" id="MUK90046.1"/>
    </source>
</evidence>
<evidence type="ECO:0000259" key="6">
    <source>
        <dbReference type="Pfam" id="PF00501"/>
    </source>
</evidence>
<evidence type="ECO:0000256" key="3">
    <source>
        <dbReference type="ARBA" id="ARBA00022741"/>
    </source>
</evidence>
<comment type="caution">
    <text evidence="8">The sequence shown here is derived from an EMBL/GenBank/DDBJ whole genome shotgun (WGS) entry which is preliminary data.</text>
</comment>
<evidence type="ECO:0000256" key="4">
    <source>
        <dbReference type="ARBA" id="ARBA00022840"/>
    </source>
</evidence>
<organism evidence="8 9">
    <name type="scientific">Ornithinibacillus caprae</name>
    <dbReference type="NCBI Taxonomy" id="2678566"/>
    <lineage>
        <taxon>Bacteria</taxon>
        <taxon>Bacillati</taxon>
        <taxon>Bacillota</taxon>
        <taxon>Bacilli</taxon>
        <taxon>Bacillales</taxon>
        <taxon>Bacillaceae</taxon>
        <taxon>Ornithinibacillus</taxon>
    </lineage>
</organism>
<dbReference type="InterPro" id="IPR042099">
    <property type="entry name" value="ANL_N_sf"/>
</dbReference>
<dbReference type="PROSITE" id="PS00455">
    <property type="entry name" value="AMP_BINDING"/>
    <property type="match status" value="1"/>
</dbReference>
<comment type="similarity">
    <text evidence="5">Belongs to the ATP-dependent AMP-binding enzyme family. MenE subfamily.</text>
</comment>